<dbReference type="Proteomes" id="UP000030019">
    <property type="component" value="Unassembled WGS sequence"/>
</dbReference>
<dbReference type="InterPro" id="IPR029057">
    <property type="entry name" value="PRTase-like"/>
</dbReference>
<accession>A0A0A0DEU2</accession>
<proteinExistence type="inferred from homology"/>
<dbReference type="SUPFAM" id="SSF53271">
    <property type="entry name" value="PRTase-like"/>
    <property type="match status" value="1"/>
</dbReference>
<dbReference type="AlphaFoldDB" id="A0A0A0DEU2"/>
<keyword evidence="4" id="KW-1185">Reference proteome</keyword>
<feature type="domain" description="Phosphoribosyltransferase" evidence="2">
    <location>
        <begin position="154"/>
        <end position="219"/>
    </location>
</feature>
<dbReference type="STRING" id="176090.SSIN_1602"/>
<dbReference type="eggNOG" id="COG1040">
    <property type="taxonomic scope" value="Bacteria"/>
</dbReference>
<dbReference type="InterPro" id="IPR000836">
    <property type="entry name" value="PRTase_dom"/>
</dbReference>
<organism evidence="3 4">
    <name type="scientific">Streptococcus sinensis</name>
    <dbReference type="NCBI Taxonomy" id="176090"/>
    <lineage>
        <taxon>Bacteria</taxon>
        <taxon>Bacillati</taxon>
        <taxon>Bacillota</taxon>
        <taxon>Bacilli</taxon>
        <taxon>Lactobacillales</taxon>
        <taxon>Streptococcaceae</taxon>
        <taxon>Streptococcus</taxon>
    </lineage>
</organism>
<dbReference type="Gene3D" id="3.40.50.2020">
    <property type="match status" value="1"/>
</dbReference>
<dbReference type="InterPro" id="IPR051910">
    <property type="entry name" value="ComF/GntX_DNA_util-trans"/>
</dbReference>
<dbReference type="CDD" id="cd06223">
    <property type="entry name" value="PRTases_typeI"/>
    <property type="match status" value="1"/>
</dbReference>
<evidence type="ECO:0000256" key="1">
    <source>
        <dbReference type="ARBA" id="ARBA00008007"/>
    </source>
</evidence>
<dbReference type="Pfam" id="PF00156">
    <property type="entry name" value="Pribosyltran"/>
    <property type="match status" value="1"/>
</dbReference>
<comment type="similarity">
    <text evidence="1">Belongs to the ComF/GntX family.</text>
</comment>
<name>A0A0A0DEU2_9STRE</name>
<evidence type="ECO:0000313" key="3">
    <source>
        <dbReference type="EMBL" id="KGM36619.1"/>
    </source>
</evidence>
<dbReference type="PANTHER" id="PTHR47505">
    <property type="entry name" value="DNA UTILIZATION PROTEIN YHGH"/>
    <property type="match status" value="1"/>
</dbReference>
<gene>
    <name evidence="3" type="ORF">SSIN_1602</name>
</gene>
<comment type="caution">
    <text evidence="3">The sequence shown here is derived from an EMBL/GenBank/DDBJ whole genome shotgun (WGS) entry which is preliminary data.</text>
</comment>
<protein>
    <submittedName>
        <fullName evidence="3">ComF operon protein C</fullName>
    </submittedName>
</protein>
<sequence length="221" mass="25420">MRNCLLCSQASEENGTFSSLILLQKEKNTICKHCRAGFEAISSIHCPRCWKEGEAEVCSDCQAWEAQGYLVQHQACFPYNDFMKDFFSKYKFQGDYLLRFVFAEVLKKSLRNFKKYTLVPIPVSPEKYQSRGFNQVEGFLQAAGLSYKHLLEKQDVLAQSSKNRQERLKSQQCFRLAKDSLLSDKIVLIDDIYTTGKTLQLARELLLEAGVKEVLTFSLVR</sequence>
<dbReference type="PANTHER" id="PTHR47505:SF1">
    <property type="entry name" value="DNA UTILIZATION PROTEIN YHGH"/>
    <property type="match status" value="1"/>
</dbReference>
<dbReference type="PATRIC" id="fig|176090.4.peg.1550"/>
<reference evidence="3 4" key="1">
    <citation type="submission" date="2014-06" db="EMBL/GenBank/DDBJ databases">
        <authorList>
            <person name="Teng J.L."/>
            <person name="Huang Y."/>
            <person name="Tse H."/>
            <person name="Lau S.K."/>
            <person name="Woo P.C."/>
        </authorList>
    </citation>
    <scope>NUCLEOTIDE SEQUENCE [LARGE SCALE GENOMIC DNA]</scope>
    <source>
        <strain evidence="3 4">HKU4</strain>
    </source>
</reference>
<dbReference type="EMBL" id="JPEN01000092">
    <property type="protein sequence ID" value="KGM36619.1"/>
    <property type="molecule type" value="Genomic_DNA"/>
</dbReference>
<evidence type="ECO:0000259" key="2">
    <source>
        <dbReference type="Pfam" id="PF00156"/>
    </source>
</evidence>
<evidence type="ECO:0000313" key="4">
    <source>
        <dbReference type="Proteomes" id="UP000030019"/>
    </source>
</evidence>
<dbReference type="RefSeq" id="WP_037617656.1">
    <property type="nucleotide sequence ID" value="NZ_JPEN01000092.1"/>
</dbReference>